<dbReference type="RefSeq" id="WP_203096313.1">
    <property type="nucleotide sequence ID" value="NZ_CP059075.1"/>
</dbReference>
<reference evidence="2 3" key="1">
    <citation type="submission" date="2020-07" db="EMBL/GenBank/DDBJ databases">
        <title>Genomic characterization of Flavobacterium psychrophilum strains.</title>
        <authorList>
            <person name="Castillo D."/>
            <person name="Jorgensen J."/>
            <person name="Middelboe M."/>
        </authorList>
    </citation>
    <scope>NUCLEOTIDE SEQUENCE [LARGE SCALE GENOMIC DNA]</scope>
    <source>
        <strain evidence="2 3">FPS-R7</strain>
    </source>
</reference>
<name>A0A7U2NHH5_FLAPS</name>
<dbReference type="Proteomes" id="UP000596329">
    <property type="component" value="Chromosome"/>
</dbReference>
<organism evidence="2 3">
    <name type="scientific">Flavobacterium psychrophilum</name>
    <dbReference type="NCBI Taxonomy" id="96345"/>
    <lineage>
        <taxon>Bacteria</taxon>
        <taxon>Pseudomonadati</taxon>
        <taxon>Bacteroidota</taxon>
        <taxon>Flavobacteriia</taxon>
        <taxon>Flavobacteriales</taxon>
        <taxon>Flavobacteriaceae</taxon>
        <taxon>Flavobacterium</taxon>
    </lineage>
</organism>
<keyword evidence="1" id="KW-1133">Transmembrane helix</keyword>
<dbReference type="AlphaFoldDB" id="A0A7U2NHH5"/>
<feature type="transmembrane region" description="Helical" evidence="1">
    <location>
        <begin position="270"/>
        <end position="291"/>
    </location>
</feature>
<sequence>MKTENQFKKKDSKFVKKIKQNMYRWHRILGIITLVPVIFWTLSGIMHPFMAHFFKPEIAHEKLELKPIDHSKIKLSLQEVLARNEIHLFKNFRIIDFKNQAYYQIKSSANTYRYFDAKTAKELGNGDQKYAEYLSRYFIDDLKSTVSRIELVTKFTTQYKYINRYLPVYKLTFNRDDAMQVYVETSSSKLANYNPRSRQIFVWIFDTFHNWGFIDAIANNYLRIIIMLLLLFVISFSAISGIVIYGFLWKKFKKVTPKNSEGFLRKNHQKIGIMVSFLTLTFAFSGGYHAMQKWEPNVLPKMIYEPIINISDIKIASTKTNVDWSKLTNISVIKFKKDYYYQCDLYDTETEKTQKKFINANTNILEKNIEIEYAQYLVFKFKKMLLSSTSNCCDVENSETFNPNFKLKTSAVLTDFDKREYGFVNKRLPVVKLEYNSDDGTTYYIETSTSRLASIINNDTRREGYSFAIFHKFLLMEWAGRNIRDFMTIISALGILVVSVLGLILFMRRK</sequence>
<dbReference type="PANTHER" id="PTHR34219:SF3">
    <property type="entry name" value="BLL7967 PROTEIN"/>
    <property type="match status" value="1"/>
</dbReference>
<proteinExistence type="predicted"/>
<dbReference type="InterPro" id="IPR005625">
    <property type="entry name" value="PepSY-ass_TM"/>
</dbReference>
<protein>
    <submittedName>
        <fullName evidence="2">PepSY domain-containing protein</fullName>
    </submittedName>
</protein>
<accession>A0A7U2NHH5</accession>
<dbReference type="EMBL" id="CP059075">
    <property type="protein sequence ID" value="QRE05266.1"/>
    <property type="molecule type" value="Genomic_DNA"/>
</dbReference>
<keyword evidence="1" id="KW-0812">Transmembrane</keyword>
<gene>
    <name evidence="2" type="ORF">H0H26_06685</name>
</gene>
<evidence type="ECO:0000256" key="1">
    <source>
        <dbReference type="SAM" id="Phobius"/>
    </source>
</evidence>
<keyword evidence="1" id="KW-0472">Membrane</keyword>
<feature type="transmembrane region" description="Helical" evidence="1">
    <location>
        <begin position="224"/>
        <end position="249"/>
    </location>
</feature>
<feature type="transmembrane region" description="Helical" evidence="1">
    <location>
        <begin position="28"/>
        <end position="50"/>
    </location>
</feature>
<evidence type="ECO:0000313" key="2">
    <source>
        <dbReference type="EMBL" id="QRE05266.1"/>
    </source>
</evidence>
<evidence type="ECO:0000313" key="3">
    <source>
        <dbReference type="Proteomes" id="UP000596329"/>
    </source>
</evidence>
<dbReference type="PANTHER" id="PTHR34219">
    <property type="entry name" value="IRON-REGULATED INNER MEMBRANE PROTEIN-RELATED"/>
    <property type="match status" value="1"/>
</dbReference>
<feature type="transmembrane region" description="Helical" evidence="1">
    <location>
        <begin position="486"/>
        <end position="507"/>
    </location>
</feature>